<gene>
    <name evidence="3" type="ORF">BWR18_14815</name>
</gene>
<name>A0A1P8MXK2_9RHOB</name>
<dbReference type="KEGG" id="tom:BWR18_14815"/>
<keyword evidence="4" id="KW-1185">Reference proteome</keyword>
<dbReference type="Pfam" id="PF09937">
    <property type="entry name" value="DUF2169"/>
    <property type="match status" value="1"/>
</dbReference>
<evidence type="ECO:0000259" key="2">
    <source>
        <dbReference type="Pfam" id="PF09937"/>
    </source>
</evidence>
<feature type="domain" description="DUF2169" evidence="2">
    <location>
        <begin position="23"/>
        <end position="326"/>
    </location>
</feature>
<dbReference type="RefSeq" id="WP_076629239.1">
    <property type="nucleotide sequence ID" value="NZ_CP019312.1"/>
</dbReference>
<accession>A0A1P8MXK2</accession>
<dbReference type="AlphaFoldDB" id="A0A1P8MXK2"/>
<dbReference type="OrthoDB" id="237820at2"/>
<evidence type="ECO:0000313" key="4">
    <source>
        <dbReference type="Proteomes" id="UP000186336"/>
    </source>
</evidence>
<sequence>MAIDLINRTPFANLRFSNLDSDGQEFGVVMVKLAFDIPESGSCAISDEQEPLVVTDEYTGALNETSLRYPSDLVPYKPTTDIVLDAVAYAPGGRARYWTSSVIVEDATGRQVNAALDIFGPRSWIPRVLPRTTHVTDWQLTDPDEVDAVPIRYEHAFGGPRVISDADGALNEAYDERNPIGCGRVPQAFAEGETPAAVPAPQILAAGQRYETASDAPDPAGFGPIPPAWLPRRLLGGTYDQNWLDNIWPNWAPDYDFAYHNSAHPDLRSDRFLQAPLGVTLTHLHPTRAEWRFQIDYPRLSLFAAYSDGTDADLELVLDSVFLDVGAAAADDPRAFLVLRAVFPIDRVESLEIYRPYDSAEISPIRYHPRDVSCDPALLDPQPIDDPEEAAE</sequence>
<feature type="compositionally biased region" description="Acidic residues" evidence="1">
    <location>
        <begin position="383"/>
        <end position="392"/>
    </location>
</feature>
<dbReference type="Proteomes" id="UP000186336">
    <property type="component" value="Chromosome"/>
</dbReference>
<dbReference type="STRING" id="299262.BWR18_14815"/>
<dbReference type="EMBL" id="CP019312">
    <property type="protein sequence ID" value="APX12816.1"/>
    <property type="molecule type" value="Genomic_DNA"/>
</dbReference>
<organism evidence="3 4">
    <name type="scientific">Tateyamaria omphalii</name>
    <dbReference type="NCBI Taxonomy" id="299262"/>
    <lineage>
        <taxon>Bacteria</taxon>
        <taxon>Pseudomonadati</taxon>
        <taxon>Pseudomonadota</taxon>
        <taxon>Alphaproteobacteria</taxon>
        <taxon>Rhodobacterales</taxon>
        <taxon>Roseobacteraceae</taxon>
        <taxon>Tateyamaria</taxon>
    </lineage>
</organism>
<dbReference type="InterPro" id="IPR018683">
    <property type="entry name" value="DUF2169"/>
</dbReference>
<evidence type="ECO:0000256" key="1">
    <source>
        <dbReference type="SAM" id="MobiDB-lite"/>
    </source>
</evidence>
<proteinExistence type="predicted"/>
<reference evidence="3 4" key="1">
    <citation type="submission" date="2017-01" db="EMBL/GenBank/DDBJ databases">
        <title>Complete genome of Tateyamaria omphalii DOK1-4 isolated from seawater in Dokdo.</title>
        <authorList>
            <person name="Kim J.H."/>
            <person name="Chi W.-J."/>
        </authorList>
    </citation>
    <scope>NUCLEOTIDE SEQUENCE [LARGE SCALE GENOMIC DNA]</scope>
    <source>
        <strain evidence="3 4">DOK1-4</strain>
    </source>
</reference>
<evidence type="ECO:0000313" key="3">
    <source>
        <dbReference type="EMBL" id="APX12816.1"/>
    </source>
</evidence>
<protein>
    <recommendedName>
        <fullName evidence="2">DUF2169 domain-containing protein</fullName>
    </recommendedName>
</protein>
<feature type="region of interest" description="Disordered" evidence="1">
    <location>
        <begin position="373"/>
        <end position="392"/>
    </location>
</feature>